<evidence type="ECO:0000256" key="1">
    <source>
        <dbReference type="ARBA" id="ARBA00005254"/>
    </source>
</evidence>
<dbReference type="Gene3D" id="1.10.12.10">
    <property type="entry name" value="Lyase 2-enoyl-coa Hydratase, Chain A, domain 2"/>
    <property type="match status" value="1"/>
</dbReference>
<dbReference type="Pfam" id="PF00378">
    <property type="entry name" value="ECH_1"/>
    <property type="match status" value="1"/>
</dbReference>
<name>A0A4Y9AFY3_9BACI</name>
<dbReference type="EMBL" id="SRHY01000001">
    <property type="protein sequence ID" value="TFJ94768.1"/>
    <property type="molecule type" value="Genomic_DNA"/>
</dbReference>
<dbReference type="NCBIfam" id="NF005802">
    <property type="entry name" value="PRK07657.1"/>
    <property type="match status" value="1"/>
</dbReference>
<dbReference type="PROSITE" id="PS00166">
    <property type="entry name" value="ENOYL_COA_HYDRATASE"/>
    <property type="match status" value="1"/>
</dbReference>
<protein>
    <submittedName>
        <fullName evidence="4">Enoyl-CoA hydratase</fullName>
        <ecNumber evidence="4">4.2.1.17</ecNumber>
    </submittedName>
</protein>
<dbReference type="RefSeq" id="WP_135108411.1">
    <property type="nucleotide sequence ID" value="NZ_SRHY01000001.1"/>
</dbReference>
<evidence type="ECO:0000313" key="5">
    <source>
        <dbReference type="Proteomes" id="UP000298484"/>
    </source>
</evidence>
<accession>A0A4Y9AFY3</accession>
<dbReference type="AlphaFoldDB" id="A0A4Y9AFY3"/>
<dbReference type="PANTHER" id="PTHR11941">
    <property type="entry name" value="ENOYL-COA HYDRATASE-RELATED"/>
    <property type="match status" value="1"/>
</dbReference>
<dbReference type="CDD" id="cd06558">
    <property type="entry name" value="crotonase-like"/>
    <property type="match status" value="1"/>
</dbReference>
<sequence>MASRIEFDVKDDHIAVLTLNRPEAMNAMSKELLNELNELVRKINADQSIRCTIITGSNDKAFCAGADLKERKGMTEEQVVDAVHYIGSTVTNIETMKMPVIAAINGAAFGGGLELALACDIRIAAEHAKLGLTEASLAIIPGAGGTQRLPRLIGLGQAKRLIFTAKPVTASEAVNLGLVEQITSSGELLQEAMATARSIIKNGPVALRQAKTAINQGLQTDIVTGLSIEHLCYKETVSTDDRLEGLHAFKEKRKPVYQGK</sequence>
<dbReference type="EC" id="4.2.1.17" evidence="4"/>
<evidence type="ECO:0000256" key="3">
    <source>
        <dbReference type="RuleBase" id="RU003707"/>
    </source>
</evidence>
<dbReference type="FunFam" id="3.90.226.10:FF:000009">
    <property type="entry name" value="Carnitinyl-CoA dehydratase"/>
    <property type="match status" value="1"/>
</dbReference>
<dbReference type="InterPro" id="IPR029045">
    <property type="entry name" value="ClpP/crotonase-like_dom_sf"/>
</dbReference>
<keyword evidence="2 4" id="KW-0456">Lyase</keyword>
<comment type="caution">
    <text evidence="4">The sequence shown here is derived from an EMBL/GenBank/DDBJ whole genome shotgun (WGS) entry which is preliminary data.</text>
</comment>
<dbReference type="FunFam" id="1.10.12.10:FF:000001">
    <property type="entry name" value="Probable enoyl-CoA hydratase, mitochondrial"/>
    <property type="match status" value="1"/>
</dbReference>
<dbReference type="InterPro" id="IPR014748">
    <property type="entry name" value="Enoyl-CoA_hydra_C"/>
</dbReference>
<dbReference type="GO" id="GO:0004300">
    <property type="term" value="F:enoyl-CoA hydratase activity"/>
    <property type="evidence" value="ECO:0007669"/>
    <property type="project" value="UniProtKB-EC"/>
</dbReference>
<dbReference type="InterPro" id="IPR018376">
    <property type="entry name" value="Enoyl-CoA_hyd/isom_CS"/>
</dbReference>
<organism evidence="4 5">
    <name type="scientific">Lentibacillus salicampi</name>
    <dbReference type="NCBI Taxonomy" id="175306"/>
    <lineage>
        <taxon>Bacteria</taxon>
        <taxon>Bacillati</taxon>
        <taxon>Bacillota</taxon>
        <taxon>Bacilli</taxon>
        <taxon>Bacillales</taxon>
        <taxon>Bacillaceae</taxon>
        <taxon>Lentibacillus</taxon>
    </lineage>
</organism>
<evidence type="ECO:0000256" key="2">
    <source>
        <dbReference type="ARBA" id="ARBA00023239"/>
    </source>
</evidence>
<dbReference type="OrthoDB" id="9775794at2"/>
<evidence type="ECO:0000313" key="4">
    <source>
        <dbReference type="EMBL" id="TFJ94768.1"/>
    </source>
</evidence>
<dbReference type="Proteomes" id="UP000298484">
    <property type="component" value="Unassembled WGS sequence"/>
</dbReference>
<dbReference type="GO" id="GO:0006635">
    <property type="term" value="P:fatty acid beta-oxidation"/>
    <property type="evidence" value="ECO:0007669"/>
    <property type="project" value="TreeGrafter"/>
</dbReference>
<dbReference type="InterPro" id="IPR001753">
    <property type="entry name" value="Enoyl-CoA_hydra/iso"/>
</dbReference>
<dbReference type="SUPFAM" id="SSF52096">
    <property type="entry name" value="ClpP/crotonase"/>
    <property type="match status" value="1"/>
</dbReference>
<comment type="similarity">
    <text evidence="1 3">Belongs to the enoyl-CoA hydratase/isomerase family.</text>
</comment>
<reference evidence="4 5" key="1">
    <citation type="submission" date="2019-03" db="EMBL/GenBank/DDBJ databases">
        <title>Genome sequence of Lentibacillus salicampi ATCC BAA-719.</title>
        <authorList>
            <person name="Maclea K.S."/>
            <person name="Simoes Junior M."/>
        </authorList>
    </citation>
    <scope>NUCLEOTIDE SEQUENCE [LARGE SCALE GENOMIC DNA]</scope>
    <source>
        <strain evidence="4 5">ATCC BAA-719</strain>
    </source>
</reference>
<proteinExistence type="inferred from homology"/>
<dbReference type="PANTHER" id="PTHR11941:SF54">
    <property type="entry name" value="ENOYL-COA HYDRATASE, MITOCHONDRIAL"/>
    <property type="match status" value="1"/>
</dbReference>
<dbReference type="Gene3D" id="3.90.226.10">
    <property type="entry name" value="2-enoyl-CoA Hydratase, Chain A, domain 1"/>
    <property type="match status" value="1"/>
</dbReference>
<keyword evidence="5" id="KW-1185">Reference proteome</keyword>
<gene>
    <name evidence="4" type="ORF">E4U82_02315</name>
</gene>